<accession>A0A1J8QDN7</accession>
<comment type="caution">
    <text evidence="1">The sequence shown here is derived from an EMBL/GenBank/DDBJ whole genome shotgun (WGS) entry which is preliminary data.</text>
</comment>
<dbReference type="Proteomes" id="UP000183567">
    <property type="component" value="Unassembled WGS sequence"/>
</dbReference>
<organism evidence="1 2">
    <name type="scientific">Rhizopogon vesiculosus</name>
    <dbReference type="NCBI Taxonomy" id="180088"/>
    <lineage>
        <taxon>Eukaryota</taxon>
        <taxon>Fungi</taxon>
        <taxon>Dikarya</taxon>
        <taxon>Basidiomycota</taxon>
        <taxon>Agaricomycotina</taxon>
        <taxon>Agaricomycetes</taxon>
        <taxon>Agaricomycetidae</taxon>
        <taxon>Boletales</taxon>
        <taxon>Suillineae</taxon>
        <taxon>Rhizopogonaceae</taxon>
        <taxon>Rhizopogon</taxon>
    </lineage>
</organism>
<keyword evidence="2" id="KW-1185">Reference proteome</keyword>
<name>A0A1J8QDN7_9AGAM</name>
<dbReference type="AlphaFoldDB" id="A0A1J8QDN7"/>
<proteinExistence type="predicted"/>
<dbReference type="EMBL" id="LVVM01005062">
    <property type="protein sequence ID" value="OJA11464.1"/>
    <property type="molecule type" value="Genomic_DNA"/>
</dbReference>
<sequence length="76" mass="8787">MVDSTAEVCPDFAVEFYDNIRGDIRTATGRPDVQTIDRLIQSWTEGHNHRVEEWNQQWEEEEQIIAKAALTRAAQV</sequence>
<evidence type="ECO:0000313" key="1">
    <source>
        <dbReference type="EMBL" id="OJA11464.1"/>
    </source>
</evidence>
<protein>
    <submittedName>
        <fullName evidence="1">Uncharacterized protein</fullName>
    </submittedName>
</protein>
<evidence type="ECO:0000313" key="2">
    <source>
        <dbReference type="Proteomes" id="UP000183567"/>
    </source>
</evidence>
<reference evidence="1 2" key="1">
    <citation type="submission" date="2016-03" db="EMBL/GenBank/DDBJ databases">
        <title>Comparative genomics of the ectomycorrhizal sister species Rhizopogon vinicolor and Rhizopogon vesiculosus (Basidiomycota: Boletales) reveals a divergence of the mating type B locus.</title>
        <authorList>
            <person name="Mujic A.B."/>
            <person name="Kuo A."/>
            <person name="Tritt A."/>
            <person name="Lipzen A."/>
            <person name="Chen C."/>
            <person name="Johnson J."/>
            <person name="Sharma A."/>
            <person name="Barry K."/>
            <person name="Grigoriev I.V."/>
            <person name="Spatafora J.W."/>
        </authorList>
    </citation>
    <scope>NUCLEOTIDE SEQUENCE [LARGE SCALE GENOMIC DNA]</scope>
    <source>
        <strain evidence="1 2">AM-OR11-056</strain>
    </source>
</reference>
<gene>
    <name evidence="1" type="ORF">AZE42_12660</name>
</gene>